<dbReference type="InterPro" id="IPR008271">
    <property type="entry name" value="Ser/Thr_kinase_AS"/>
</dbReference>
<dbReference type="InterPro" id="IPR002372">
    <property type="entry name" value="PQQ_rpt_dom"/>
</dbReference>
<dbReference type="SUPFAM" id="SSF50998">
    <property type="entry name" value="Quinoprotein alcohol dehydrogenase-like"/>
    <property type="match status" value="2"/>
</dbReference>
<keyword evidence="4 5" id="KW-0067">ATP-binding</keyword>
<keyword evidence="3 7" id="KW-0418">Kinase</keyword>
<dbReference type="SMART" id="SM00220">
    <property type="entry name" value="S_TKc"/>
    <property type="match status" value="1"/>
</dbReference>
<dbReference type="Gene3D" id="1.10.510.10">
    <property type="entry name" value="Transferase(Phosphotransferase) domain 1"/>
    <property type="match status" value="1"/>
</dbReference>
<evidence type="ECO:0000256" key="4">
    <source>
        <dbReference type="ARBA" id="ARBA00022840"/>
    </source>
</evidence>
<proteinExistence type="predicted"/>
<evidence type="ECO:0000256" key="2">
    <source>
        <dbReference type="ARBA" id="ARBA00022741"/>
    </source>
</evidence>
<dbReference type="InterPro" id="IPR011009">
    <property type="entry name" value="Kinase-like_dom_sf"/>
</dbReference>
<dbReference type="GO" id="GO:0005524">
    <property type="term" value="F:ATP binding"/>
    <property type="evidence" value="ECO:0007669"/>
    <property type="project" value="UniProtKB-UniRule"/>
</dbReference>
<evidence type="ECO:0000313" key="8">
    <source>
        <dbReference type="Proteomes" id="UP000326354"/>
    </source>
</evidence>
<organism evidence="7 8">
    <name type="scientific">Uabimicrobium amorphum</name>
    <dbReference type="NCBI Taxonomy" id="2596890"/>
    <lineage>
        <taxon>Bacteria</taxon>
        <taxon>Pseudomonadati</taxon>
        <taxon>Planctomycetota</taxon>
        <taxon>Candidatus Uabimicrobiia</taxon>
        <taxon>Candidatus Uabimicrobiales</taxon>
        <taxon>Candidatus Uabimicrobiaceae</taxon>
        <taxon>Candidatus Uabimicrobium</taxon>
    </lineage>
</organism>
<dbReference type="PANTHER" id="PTHR43289:SF6">
    <property type="entry name" value="SERINE_THREONINE-PROTEIN KINASE NEKL-3"/>
    <property type="match status" value="1"/>
</dbReference>
<keyword evidence="1" id="KW-0808">Transferase</keyword>
<dbReference type="InterPro" id="IPR018391">
    <property type="entry name" value="PQQ_b-propeller_rpt"/>
</dbReference>
<dbReference type="PROSITE" id="PS00108">
    <property type="entry name" value="PROTEIN_KINASE_ST"/>
    <property type="match status" value="1"/>
</dbReference>
<evidence type="ECO:0000313" key="7">
    <source>
        <dbReference type="EMBL" id="BBM88113.1"/>
    </source>
</evidence>
<dbReference type="InterPro" id="IPR015943">
    <property type="entry name" value="WD40/YVTN_repeat-like_dom_sf"/>
</dbReference>
<dbReference type="PROSITE" id="PS50011">
    <property type="entry name" value="PROTEIN_KINASE_DOM"/>
    <property type="match status" value="1"/>
</dbReference>
<name>A0A5S9F7E4_UABAM</name>
<evidence type="ECO:0000256" key="3">
    <source>
        <dbReference type="ARBA" id="ARBA00022777"/>
    </source>
</evidence>
<dbReference type="Gene3D" id="3.30.200.20">
    <property type="entry name" value="Phosphorylase Kinase, domain 1"/>
    <property type="match status" value="1"/>
</dbReference>
<dbReference type="Pfam" id="PF13360">
    <property type="entry name" value="PQQ_2"/>
    <property type="match status" value="2"/>
</dbReference>
<evidence type="ECO:0000259" key="6">
    <source>
        <dbReference type="PROSITE" id="PS50011"/>
    </source>
</evidence>
<gene>
    <name evidence="7" type="ORF">UABAM_06529</name>
</gene>
<feature type="domain" description="Protein kinase" evidence="6">
    <location>
        <begin position="132"/>
        <end position="389"/>
    </location>
</feature>
<feature type="binding site" evidence="5">
    <location>
        <position position="162"/>
    </location>
    <ligand>
        <name>ATP</name>
        <dbReference type="ChEBI" id="CHEBI:30616"/>
    </ligand>
</feature>
<dbReference type="SUPFAM" id="SSF56112">
    <property type="entry name" value="Protein kinase-like (PK-like)"/>
    <property type="match status" value="1"/>
</dbReference>
<dbReference type="PROSITE" id="PS00107">
    <property type="entry name" value="PROTEIN_KINASE_ATP"/>
    <property type="match status" value="1"/>
</dbReference>
<keyword evidence="2 5" id="KW-0547">Nucleotide-binding</keyword>
<dbReference type="Pfam" id="PF00069">
    <property type="entry name" value="Pkinase"/>
    <property type="match status" value="1"/>
</dbReference>
<reference evidence="7 8" key="1">
    <citation type="submission" date="2019-08" db="EMBL/GenBank/DDBJ databases">
        <title>Complete genome sequence of Candidatus Uab amorphum.</title>
        <authorList>
            <person name="Shiratori T."/>
            <person name="Suzuki S."/>
            <person name="Kakizawa Y."/>
            <person name="Ishida K."/>
        </authorList>
    </citation>
    <scope>NUCLEOTIDE SEQUENCE [LARGE SCALE GENOMIC DNA]</scope>
    <source>
        <strain evidence="7 8">SRT547</strain>
    </source>
</reference>
<sequence>MDRKKFIYYAQSLKFVDAPVCNEASYCHLVETLSPQQKQAIHFMMLQDQILQKLISVNKINVPQAENVLSRSFHAMKSNKVQSFFSHVGVTLNDLQTTIQQNEQFYNDDEKKVAQLLLRMESSNKNLDFDYYQIIEKLGSGGMATVYKAYDSKLQRYVAIKKMHGENDKIKKRFLQEAQITAKLKHQNIIAVHEICPEKNYIVMDFVDGKPLTEHLKSRRLSVRHGLEILRDVANAIHYAHNQKVIHRDLKPDNIMIENKTRRAIVMDFGIAKNTDAKNDLTKTGEIVGTPRYMAPEQFQGKKIVGKQTDVYALGAILYELLTGKNLVLGKNTMNLMYEILNVPPIPPRTRNPRLSVDLETICLKAVEKSPQKRYVTAAKFAADIDSFLKGEVIAAKRRSRLYVQWQNIKKRKSFAITVCALLLLIGYLMHRSFFAAAYIKIIVHNSQQQVVTDAKIRVNGVAVPPNKFVKISAGFKKFVFTSPSYQQKAIHKRIYPGEKDVIKETLVTKKGFISLGSVLENVHVSLRKDMQSPIELVAPIRNHALNIGKYTITFSKQNYFSYTVQTEILHDKIFHHNIHLIPMLMWTNTIFQQPLAIAIASSDIDKDGFAELIYGDKNGDLYCFSLKEQKQLWKITSNLPEIHSTGKITILDVNRDGTDDIVWAHYTEFSIIDGKTQQRLFHLQNWWGREFVFANANDDVYPDLILFPRYQGATCHDIFHQKVLWQNQFIARRICNPRFRLANEIIVTQGNYMKQKLSGVISINVRNGHLRPLAKISGHSPAMDYNAKENLYTLFYPSQGLSLQKINAQRRIIHQSDSTYFDEPQFFDIDNDNNDEIILFSDKLYAFDTKKRRIKYMMWDPKDVAFTRNDMKKYILDINKDGIAEVVCVFDHVVTISNYKSQQKSVVLKLPERILGCVFVDTNNDNILDIVCLSAKTIYCFSCFIDKTHVVDENTRFNQFCVAPINQQVIVANAAGNIQAFDAQNWQELWNYTTKIPGNASITAANILDDSGEEVVVHHDKVITLLKNGKKVWESNVSDTPSSVHNVIAVSDQDRDGTKEIYSGLFFGGIVCLKATTGKLLWSKNIGNIQTKPHFADVDGDGNVECILLSSQGLYAIDKTGKTKWKTFLGPQSEGPAIQTHHQTIIVGQKQGVVSCVNGTTGRIQWQKKIPCSMISAGYLIDIDNNGDKEYVCTTIRGKLIALHPQSGHIKWMRHNPDYRYMIMDQKHNRLYVTGSTFTIAKVNAQGYSYDHVSHQGIISGSKLHIADLDNNGKNEFIYINEERRLVCVYNWFEKKRKQVILCYDSYTRKFLHDLQQSKSLPHMSQRNNRRNDTNSLHAIHDLLQQRNWSKAQQQLSKLHKLYPQSMEIEFLQLMVALHTNNKNDIHRIVRNCIKKSVLQFEALWQKYDALVHKHRQLHHYASTAIAKTKTYAKLEKIYWGLTYSHGNANEILPILAKYDMTKNKKYRTKYKNTLFAHIDKNKAVYTQYIHIEIIERGIKQLVKDDELSYKKSLYQFIYNYDTKPLQTSALIKKMPVEKQALGYALLALSFAHDKTHLKNFSRLNLQKDSLLYKIYGCIAHKTQKDIENTFQQHSPQISQNPFYSYIFQILRQRRSR</sequence>
<dbReference type="GO" id="GO:0004674">
    <property type="term" value="F:protein serine/threonine kinase activity"/>
    <property type="evidence" value="ECO:0007669"/>
    <property type="project" value="TreeGrafter"/>
</dbReference>
<evidence type="ECO:0000256" key="1">
    <source>
        <dbReference type="ARBA" id="ARBA00022679"/>
    </source>
</evidence>
<accession>A0A5S9F7E4</accession>
<dbReference type="InterPro" id="IPR017441">
    <property type="entry name" value="Protein_kinase_ATP_BS"/>
</dbReference>
<dbReference type="SMART" id="SM00564">
    <property type="entry name" value="PQQ"/>
    <property type="match status" value="5"/>
</dbReference>
<dbReference type="EMBL" id="AP019860">
    <property type="protein sequence ID" value="BBM88113.1"/>
    <property type="molecule type" value="Genomic_DNA"/>
</dbReference>
<dbReference type="InterPro" id="IPR011047">
    <property type="entry name" value="Quinoprotein_ADH-like_sf"/>
</dbReference>
<dbReference type="PANTHER" id="PTHR43289">
    <property type="entry name" value="MITOGEN-ACTIVATED PROTEIN KINASE KINASE KINASE 20-RELATED"/>
    <property type="match status" value="1"/>
</dbReference>
<keyword evidence="8" id="KW-1185">Reference proteome</keyword>
<dbReference type="Proteomes" id="UP000326354">
    <property type="component" value="Chromosome"/>
</dbReference>
<dbReference type="InterPro" id="IPR000719">
    <property type="entry name" value="Prot_kinase_dom"/>
</dbReference>
<dbReference type="CDD" id="cd14014">
    <property type="entry name" value="STKc_PknB_like"/>
    <property type="match status" value="1"/>
</dbReference>
<protein>
    <submittedName>
        <fullName evidence="7">Protein kinase</fullName>
    </submittedName>
</protein>
<evidence type="ECO:0000256" key="5">
    <source>
        <dbReference type="PROSITE-ProRule" id="PRU10141"/>
    </source>
</evidence>
<dbReference type="RefSeq" id="WP_173013704.1">
    <property type="nucleotide sequence ID" value="NZ_AP019860.1"/>
</dbReference>
<dbReference type="KEGG" id="uam:UABAM_06529"/>
<dbReference type="Gene3D" id="2.130.10.10">
    <property type="entry name" value="YVTN repeat-like/Quinoprotein amine dehydrogenase"/>
    <property type="match status" value="1"/>
</dbReference>